<evidence type="ECO:0000313" key="2">
    <source>
        <dbReference type="Proteomes" id="UP000240838"/>
    </source>
</evidence>
<proteinExistence type="predicted"/>
<reference evidence="1 2" key="1">
    <citation type="submission" date="2017-04" db="EMBL/GenBank/DDBJ databases">
        <title>Novel microbial lineages endemic to geothermal iron-oxide mats fill important gaps in the evolutionary history of Archaea.</title>
        <authorList>
            <person name="Jay Z.J."/>
            <person name="Beam J.P."/>
            <person name="Dlakic M."/>
            <person name="Rusch D.B."/>
            <person name="Kozubal M.A."/>
            <person name="Inskeep W.P."/>
        </authorList>
    </citation>
    <scope>NUCLEOTIDE SEQUENCE [LARGE SCALE GENOMIC DNA]</scope>
    <source>
        <strain evidence="1">OSP_B</strain>
    </source>
</reference>
<evidence type="ECO:0000313" key="1">
    <source>
        <dbReference type="EMBL" id="PSN89771.1"/>
    </source>
</evidence>
<dbReference type="AlphaFoldDB" id="A0A2R6ATR3"/>
<accession>A0A2R6ATR3</accession>
<gene>
    <name evidence="1" type="ORF">B9P99_05355</name>
</gene>
<sequence>MVANTTHPLSEALRQRFSQPLFTSYQPHEENIVTNTTDWIIAYWRLTNLHHKGWVVAIYEHKYLQGSVIHTGVFGTDIIASDQEFQYFVIQALYYFAALSHVKLP</sequence>
<protein>
    <submittedName>
        <fullName evidence="1">Uncharacterized protein</fullName>
    </submittedName>
</protein>
<dbReference type="EMBL" id="NEXA01000206">
    <property type="protein sequence ID" value="PSN89771.1"/>
    <property type="molecule type" value="Genomic_DNA"/>
</dbReference>
<name>A0A2R6ATR3_9ARCH</name>
<dbReference type="Proteomes" id="UP000240838">
    <property type="component" value="Unassembled WGS sequence"/>
</dbReference>
<organism evidence="1 2">
    <name type="scientific">Candidatus Marsarchaeota G1 archaeon OSP_B</name>
    <dbReference type="NCBI Taxonomy" id="1978153"/>
    <lineage>
        <taxon>Archaea</taxon>
        <taxon>Candidatus Marsarchaeota</taxon>
        <taxon>Candidatus Marsarchaeota group 1</taxon>
    </lineage>
</organism>
<comment type="caution">
    <text evidence="1">The sequence shown here is derived from an EMBL/GenBank/DDBJ whole genome shotgun (WGS) entry which is preliminary data.</text>
</comment>